<dbReference type="PANTHER" id="PTHR33324:SF2">
    <property type="entry name" value="MYB_SANT-LIKE DNA-BINDING DOMAIN-CONTAINING PROTEIN"/>
    <property type="match status" value="1"/>
</dbReference>
<feature type="compositionally biased region" description="Basic and acidic residues" evidence="1">
    <location>
        <begin position="160"/>
        <end position="170"/>
    </location>
</feature>
<dbReference type="PANTHER" id="PTHR33324">
    <property type="entry name" value="EXPRESSED PROTEIN"/>
    <property type="match status" value="1"/>
</dbReference>
<proteinExistence type="predicted"/>
<dbReference type="AlphaFoldDB" id="W2XUU5"/>
<name>W2XUU5_PHYNI</name>
<comment type="caution">
    <text evidence="2">The sequence shown here is derived from an EMBL/GenBank/DDBJ whole genome shotgun (WGS) entry which is preliminary data.</text>
</comment>
<evidence type="ECO:0000256" key="1">
    <source>
        <dbReference type="SAM" id="MobiDB-lite"/>
    </source>
</evidence>
<organism evidence="2 3">
    <name type="scientific">Phytophthora nicotianae CJ01A1</name>
    <dbReference type="NCBI Taxonomy" id="1317063"/>
    <lineage>
        <taxon>Eukaryota</taxon>
        <taxon>Sar</taxon>
        <taxon>Stramenopiles</taxon>
        <taxon>Oomycota</taxon>
        <taxon>Peronosporomycetes</taxon>
        <taxon>Peronosporales</taxon>
        <taxon>Peronosporaceae</taxon>
        <taxon>Phytophthora</taxon>
    </lineage>
</organism>
<feature type="region of interest" description="Disordered" evidence="1">
    <location>
        <begin position="156"/>
        <end position="235"/>
    </location>
</feature>
<evidence type="ECO:0000313" key="3">
    <source>
        <dbReference type="Proteomes" id="UP000018958"/>
    </source>
</evidence>
<dbReference type="OrthoDB" id="96345at2759"/>
<dbReference type="Proteomes" id="UP000018958">
    <property type="component" value="Unassembled WGS sequence"/>
</dbReference>
<sequence>MPIPPLETNIYSLASGPIKTTPLQSMQSSFCRTNMTKPWDADGEKPGSPTSMDILVRWLGTPDNYKKWKSKERQPLLEEICSDIKKHVATKRSDKAVRCKILKLEKQFKDATTWLSGKGQLVAYTDGKASEDVVQGVLQRCPLYSELSTVFQSMNADTEAETKHGDETKSVMDNGTTEEEQKCAKLSVTQGDQKRSQDAVDDNQISKKQRKHKAPEPQPALVQDNLPRVERSAGEVRSIGGERSLALAEFKRESESRWNEYCGVSRSPCLRETGEKLAQQILQREIEHVDAMAKLQFEAEQKRQELQTTCAMVLSRHKLRIAGCVGRGRGQHDSQVTKHGSVASKFFF</sequence>
<gene>
    <name evidence="2" type="ORF">F441_01054</name>
</gene>
<accession>W2XUU5</accession>
<evidence type="ECO:0000313" key="2">
    <source>
        <dbReference type="EMBL" id="ETP26168.1"/>
    </source>
</evidence>
<reference evidence="2 3" key="1">
    <citation type="submission" date="2013-11" db="EMBL/GenBank/DDBJ databases">
        <title>The Genome Sequence of Phytophthora parasitica CJ01A1.</title>
        <authorList>
            <consortium name="The Broad Institute Genomics Platform"/>
            <person name="Russ C."/>
            <person name="Tyler B."/>
            <person name="Panabieres F."/>
            <person name="Shan W."/>
            <person name="Tripathy S."/>
            <person name="Grunwald N."/>
            <person name="Machado M."/>
            <person name="Johnson C.S."/>
            <person name="Walker B."/>
            <person name="Young S.K."/>
            <person name="Zeng Q."/>
            <person name="Gargeya S."/>
            <person name="Fitzgerald M."/>
            <person name="Haas B."/>
            <person name="Abouelleil A."/>
            <person name="Allen A.W."/>
            <person name="Alvarado L."/>
            <person name="Arachchi H.M."/>
            <person name="Berlin A.M."/>
            <person name="Chapman S.B."/>
            <person name="Gainer-Dewar J."/>
            <person name="Goldberg J."/>
            <person name="Griggs A."/>
            <person name="Gujja S."/>
            <person name="Hansen M."/>
            <person name="Howarth C."/>
            <person name="Imamovic A."/>
            <person name="Ireland A."/>
            <person name="Larimer J."/>
            <person name="McCowan C."/>
            <person name="Murphy C."/>
            <person name="Pearson M."/>
            <person name="Poon T.W."/>
            <person name="Priest M."/>
            <person name="Roberts A."/>
            <person name="Saif S."/>
            <person name="Shea T."/>
            <person name="Sisk P."/>
            <person name="Sykes S."/>
            <person name="Wortman J."/>
            <person name="Nusbaum C."/>
            <person name="Birren B."/>
        </authorList>
    </citation>
    <scope>NUCLEOTIDE SEQUENCE [LARGE SCALE GENOMIC DNA]</scope>
    <source>
        <strain evidence="2 3">CJ01A1</strain>
    </source>
</reference>
<dbReference type="EMBL" id="ANIX01000214">
    <property type="protein sequence ID" value="ETP26168.1"/>
    <property type="molecule type" value="Genomic_DNA"/>
</dbReference>
<protein>
    <submittedName>
        <fullName evidence="2">Uncharacterized protein</fullName>
    </submittedName>
</protein>